<name>A0A151UIQ2_CAJCA</name>
<proteinExistence type="predicted"/>
<dbReference type="Gramene" id="C.cajan_47502.t">
    <property type="protein sequence ID" value="C.cajan_47502.t.cds1"/>
    <property type="gene ID" value="C.cajan_47502"/>
</dbReference>
<keyword evidence="2" id="KW-0560">Oxidoreductase</keyword>
<sequence length="350" mass="40150">MAMHDEFNHFKRNNVWDLVPSNNNMNVIGTKWVFRNKLNEDGIIVKNKARLVAKGYNQQEGIDYDETYALVARLEAIRLLLGFACVYDFKLYQMDVKSAFLNGFTKEEMYESQPPSFIDCKLPKHVYKLKKALYGLKQTPRQWSERLSKFLFSNGFHRGNVDKTLLIKRASKNILLVQIYVDDIIFGSTNTSLCEEFVSSMQGKFDMSMIGELSFSLGLQVKQMKKGIFLHQTKYSKELLRKFDMENCKISNIPMSTNCYLDNDVAGKEVDESRYRGIIGSLLYLTASRPGIMFSVCMCARFQLSPKESHLKAVKKIMKYLKGTLNVGLWYPKGTSPSLIGFSDSNFADC</sequence>
<dbReference type="EMBL" id="AGCT01070162">
    <property type="protein sequence ID" value="KYP79118.1"/>
    <property type="molecule type" value="Genomic_DNA"/>
</dbReference>
<feature type="domain" description="Reverse transcriptase Ty1/copia-type" evidence="1">
    <location>
        <begin position="13"/>
        <end position="256"/>
    </location>
</feature>
<dbReference type="EC" id="1.2.1.27" evidence="2"/>
<reference evidence="2" key="1">
    <citation type="journal article" date="2012" name="Nat. Biotechnol.">
        <title>Draft genome sequence of pigeonpea (Cajanus cajan), an orphan legume crop of resource-poor farmers.</title>
        <authorList>
            <person name="Varshney R.K."/>
            <person name="Chen W."/>
            <person name="Li Y."/>
            <person name="Bharti A.K."/>
            <person name="Saxena R.K."/>
            <person name="Schlueter J.A."/>
            <person name="Donoghue M.T."/>
            <person name="Azam S."/>
            <person name="Fan G."/>
            <person name="Whaley A.M."/>
            <person name="Farmer A.D."/>
            <person name="Sheridan J."/>
            <person name="Iwata A."/>
            <person name="Tuteja R."/>
            <person name="Penmetsa R.V."/>
            <person name="Wu W."/>
            <person name="Upadhyaya H.D."/>
            <person name="Yang S.P."/>
            <person name="Shah T."/>
            <person name="Saxena K.B."/>
            <person name="Michael T."/>
            <person name="McCombie W.R."/>
            <person name="Yang B."/>
            <person name="Zhang G."/>
            <person name="Yang H."/>
            <person name="Wang J."/>
            <person name="Spillane C."/>
            <person name="Cook D.R."/>
            <person name="May G.D."/>
            <person name="Xu X."/>
            <person name="Jackson S.A."/>
        </authorList>
    </citation>
    <scope>NUCLEOTIDE SEQUENCE [LARGE SCALE GENOMIC DNA]</scope>
</reference>
<dbReference type="InterPro" id="IPR043502">
    <property type="entry name" value="DNA/RNA_pol_sf"/>
</dbReference>
<comment type="caution">
    <text evidence="2">The sequence shown here is derived from an EMBL/GenBank/DDBJ whole genome shotgun (WGS) entry which is preliminary data.</text>
</comment>
<organism evidence="2 3">
    <name type="scientific">Cajanus cajan</name>
    <name type="common">Pigeon pea</name>
    <name type="synonym">Cajanus indicus</name>
    <dbReference type="NCBI Taxonomy" id="3821"/>
    <lineage>
        <taxon>Eukaryota</taxon>
        <taxon>Viridiplantae</taxon>
        <taxon>Streptophyta</taxon>
        <taxon>Embryophyta</taxon>
        <taxon>Tracheophyta</taxon>
        <taxon>Spermatophyta</taxon>
        <taxon>Magnoliopsida</taxon>
        <taxon>eudicotyledons</taxon>
        <taxon>Gunneridae</taxon>
        <taxon>Pentapetalae</taxon>
        <taxon>rosids</taxon>
        <taxon>fabids</taxon>
        <taxon>Fabales</taxon>
        <taxon>Fabaceae</taxon>
        <taxon>Papilionoideae</taxon>
        <taxon>50 kb inversion clade</taxon>
        <taxon>NPAAA clade</taxon>
        <taxon>indigoferoid/millettioid clade</taxon>
        <taxon>Phaseoleae</taxon>
        <taxon>Cajanus</taxon>
    </lineage>
</organism>
<dbReference type="PANTHER" id="PTHR11439">
    <property type="entry name" value="GAG-POL-RELATED RETROTRANSPOSON"/>
    <property type="match status" value="1"/>
</dbReference>
<dbReference type="Pfam" id="PF07727">
    <property type="entry name" value="RVT_2"/>
    <property type="match status" value="1"/>
</dbReference>
<evidence type="ECO:0000259" key="1">
    <source>
        <dbReference type="Pfam" id="PF07727"/>
    </source>
</evidence>
<keyword evidence="3" id="KW-1185">Reference proteome</keyword>
<protein>
    <submittedName>
        <fullName evidence="2">Copia protein</fullName>
        <ecNumber evidence="2">1.2.1.27</ecNumber>
    </submittedName>
</protein>
<dbReference type="PANTHER" id="PTHR11439:SF486">
    <property type="entry name" value="RLK (RECEPTOR-LIKE KINASE) PROTEIN, PUTATIVE-RELATED"/>
    <property type="match status" value="1"/>
</dbReference>
<dbReference type="InterPro" id="IPR013103">
    <property type="entry name" value="RVT_2"/>
</dbReference>
<dbReference type="AlphaFoldDB" id="A0A151UIQ2"/>
<gene>
    <name evidence="2" type="ORF">KK1_049423</name>
</gene>
<dbReference type="SUPFAM" id="SSF56672">
    <property type="entry name" value="DNA/RNA polymerases"/>
    <property type="match status" value="1"/>
</dbReference>
<evidence type="ECO:0000313" key="2">
    <source>
        <dbReference type="EMBL" id="KYP79118.1"/>
    </source>
</evidence>
<dbReference type="GO" id="GO:0004491">
    <property type="term" value="F:methylmalonate-semialdehyde dehydrogenase (acylating, NAD) activity"/>
    <property type="evidence" value="ECO:0007669"/>
    <property type="project" value="UniProtKB-EC"/>
</dbReference>
<evidence type="ECO:0000313" key="3">
    <source>
        <dbReference type="Proteomes" id="UP000075243"/>
    </source>
</evidence>
<dbReference type="Proteomes" id="UP000075243">
    <property type="component" value="Unassembled WGS sequence"/>
</dbReference>
<accession>A0A151UIQ2</accession>